<feature type="transmembrane region" description="Helical" evidence="5">
    <location>
        <begin position="57"/>
        <end position="81"/>
    </location>
</feature>
<dbReference type="PANTHER" id="PTHR43847:SF1">
    <property type="entry name" value="BLL3993 PROTEIN"/>
    <property type="match status" value="1"/>
</dbReference>
<comment type="caution">
    <text evidence="6">The sequence shown here is derived from an EMBL/GenBank/DDBJ whole genome shotgun (WGS) entry which is preliminary data.</text>
</comment>
<evidence type="ECO:0000256" key="1">
    <source>
        <dbReference type="ARBA" id="ARBA00004127"/>
    </source>
</evidence>
<dbReference type="Gene3D" id="1.20.120.1630">
    <property type="match status" value="1"/>
</dbReference>
<dbReference type="InterPro" id="IPR052527">
    <property type="entry name" value="Metal_cation-efflux_comp"/>
</dbReference>
<reference evidence="6" key="1">
    <citation type="journal article" date="2014" name="Int. J. Syst. Evol. Microbiol.">
        <title>Complete genome sequence of Corynebacterium casei LMG S-19264T (=DSM 44701T), isolated from a smear-ripened cheese.</title>
        <authorList>
            <consortium name="US DOE Joint Genome Institute (JGI-PGF)"/>
            <person name="Walter F."/>
            <person name="Albersmeier A."/>
            <person name="Kalinowski J."/>
            <person name="Ruckert C."/>
        </authorList>
    </citation>
    <scope>NUCLEOTIDE SEQUENCE</scope>
    <source>
        <strain evidence="6">CGMCC 1.15725</strain>
    </source>
</reference>
<evidence type="ECO:0000313" key="6">
    <source>
        <dbReference type="EMBL" id="GGF45095.1"/>
    </source>
</evidence>
<keyword evidence="7" id="KW-1185">Reference proteome</keyword>
<dbReference type="EMBL" id="BMJQ01000022">
    <property type="protein sequence ID" value="GGF45095.1"/>
    <property type="molecule type" value="Genomic_DNA"/>
</dbReference>
<keyword evidence="2 5" id="KW-0812">Transmembrane</keyword>
<dbReference type="AlphaFoldDB" id="A0A8J3E6J4"/>
<keyword evidence="3 5" id="KW-1133">Transmembrane helix</keyword>
<evidence type="ECO:0000256" key="2">
    <source>
        <dbReference type="ARBA" id="ARBA00022692"/>
    </source>
</evidence>
<dbReference type="GO" id="GO:0012505">
    <property type="term" value="C:endomembrane system"/>
    <property type="evidence" value="ECO:0007669"/>
    <property type="project" value="UniProtKB-SubCell"/>
</dbReference>
<protein>
    <recommendedName>
        <fullName evidence="8">Isoprenylcysteine carboxylmethyltransferase family protein</fullName>
    </recommendedName>
</protein>
<evidence type="ECO:0000256" key="5">
    <source>
        <dbReference type="SAM" id="Phobius"/>
    </source>
</evidence>
<gene>
    <name evidence="6" type="ORF">GCM10011611_59420</name>
</gene>
<comment type="subcellular location">
    <subcellularLocation>
        <location evidence="1">Endomembrane system</location>
        <topology evidence="1">Multi-pass membrane protein</topology>
    </subcellularLocation>
</comment>
<dbReference type="PANTHER" id="PTHR43847">
    <property type="entry name" value="BLL3993 PROTEIN"/>
    <property type="match status" value="1"/>
</dbReference>
<dbReference type="Proteomes" id="UP000646365">
    <property type="component" value="Unassembled WGS sequence"/>
</dbReference>
<evidence type="ECO:0000256" key="4">
    <source>
        <dbReference type="ARBA" id="ARBA00023136"/>
    </source>
</evidence>
<feature type="transmembrane region" description="Helical" evidence="5">
    <location>
        <begin position="123"/>
        <end position="144"/>
    </location>
</feature>
<evidence type="ECO:0008006" key="8">
    <source>
        <dbReference type="Google" id="ProtNLM"/>
    </source>
</evidence>
<reference evidence="6" key="2">
    <citation type="submission" date="2020-09" db="EMBL/GenBank/DDBJ databases">
        <authorList>
            <person name="Sun Q."/>
            <person name="Zhou Y."/>
        </authorList>
    </citation>
    <scope>NUCLEOTIDE SEQUENCE</scope>
    <source>
        <strain evidence="6">CGMCC 1.15725</strain>
    </source>
</reference>
<accession>A0A8J3E6J4</accession>
<proteinExistence type="predicted"/>
<feature type="transmembrane region" description="Helical" evidence="5">
    <location>
        <begin position="93"/>
        <end position="111"/>
    </location>
</feature>
<keyword evidence="4 5" id="KW-0472">Membrane</keyword>
<name>A0A8J3E6J4_9PROT</name>
<dbReference type="InterPro" id="IPR007318">
    <property type="entry name" value="Phopholipid_MeTrfase"/>
</dbReference>
<dbReference type="Pfam" id="PF04191">
    <property type="entry name" value="PEMT"/>
    <property type="match status" value="1"/>
</dbReference>
<evidence type="ECO:0000313" key="7">
    <source>
        <dbReference type="Proteomes" id="UP000646365"/>
    </source>
</evidence>
<evidence type="ECO:0000256" key="3">
    <source>
        <dbReference type="ARBA" id="ARBA00022989"/>
    </source>
</evidence>
<sequence>MDGTATGGRLAAFMAGRTYDALMRLPIILYNGYVLVRELRGLAAWIAAQPAPFAPTLAAAAVLASRVALILFLVLLISFHLVRRRPIGKSRGWRPRLVAFLGATMTLAMVLLDRAPGSVPRDIASAVLILIGNYLSIVGVLSLGRSLSIMPEARRLVTSGPYRFVRHPLYAAEEIAILGVWLQFMSWPATAILLGHLVIQLWRLGYEETVLREHFPEYDAYARRTARLVPGVY</sequence>
<organism evidence="6 7">
    <name type="scientific">Aliidongia dinghuensis</name>
    <dbReference type="NCBI Taxonomy" id="1867774"/>
    <lineage>
        <taxon>Bacteria</taxon>
        <taxon>Pseudomonadati</taxon>
        <taxon>Pseudomonadota</taxon>
        <taxon>Alphaproteobacteria</taxon>
        <taxon>Rhodospirillales</taxon>
        <taxon>Dongiaceae</taxon>
        <taxon>Aliidongia</taxon>
    </lineage>
</organism>